<evidence type="ECO:0000313" key="3">
    <source>
        <dbReference type="Proteomes" id="UP000324222"/>
    </source>
</evidence>
<evidence type="ECO:0000313" key="2">
    <source>
        <dbReference type="EMBL" id="MPC61764.1"/>
    </source>
</evidence>
<keyword evidence="3" id="KW-1185">Reference proteome</keyword>
<organism evidence="2 3">
    <name type="scientific">Portunus trituberculatus</name>
    <name type="common">Swimming crab</name>
    <name type="synonym">Neptunus trituberculatus</name>
    <dbReference type="NCBI Taxonomy" id="210409"/>
    <lineage>
        <taxon>Eukaryota</taxon>
        <taxon>Metazoa</taxon>
        <taxon>Ecdysozoa</taxon>
        <taxon>Arthropoda</taxon>
        <taxon>Crustacea</taxon>
        <taxon>Multicrustacea</taxon>
        <taxon>Malacostraca</taxon>
        <taxon>Eumalacostraca</taxon>
        <taxon>Eucarida</taxon>
        <taxon>Decapoda</taxon>
        <taxon>Pleocyemata</taxon>
        <taxon>Brachyura</taxon>
        <taxon>Eubrachyura</taxon>
        <taxon>Portunoidea</taxon>
        <taxon>Portunidae</taxon>
        <taxon>Portuninae</taxon>
        <taxon>Portunus</taxon>
    </lineage>
</organism>
<proteinExistence type="predicted"/>
<comment type="caution">
    <text evidence="2">The sequence shown here is derived from an EMBL/GenBank/DDBJ whole genome shotgun (WGS) entry which is preliminary data.</text>
</comment>
<dbReference type="AlphaFoldDB" id="A0A5B7GYR9"/>
<accession>A0A5B7GYR9</accession>
<name>A0A5B7GYR9_PORTR</name>
<sequence>MTIRKPQRILTKYLSVFLSFFPARHSSHYAAGDHSALGAWEPPPPIRCRGVKCLRLSAARGEVGFTQGQGKNEIQKMTPQSGGRAPQHRSTAGHAAVLVEERGIQNILSSPRNQTITTSKS</sequence>
<feature type="region of interest" description="Disordered" evidence="1">
    <location>
        <begin position="64"/>
        <end position="92"/>
    </location>
</feature>
<reference evidence="2 3" key="1">
    <citation type="submission" date="2019-05" db="EMBL/GenBank/DDBJ databases">
        <title>Another draft genome of Portunus trituberculatus and its Hox gene families provides insights of decapod evolution.</title>
        <authorList>
            <person name="Jeong J.-H."/>
            <person name="Song I."/>
            <person name="Kim S."/>
            <person name="Choi T."/>
            <person name="Kim D."/>
            <person name="Ryu S."/>
            <person name="Kim W."/>
        </authorList>
    </citation>
    <scope>NUCLEOTIDE SEQUENCE [LARGE SCALE GENOMIC DNA]</scope>
    <source>
        <tissue evidence="2">Muscle</tissue>
    </source>
</reference>
<feature type="compositionally biased region" description="Polar residues" evidence="1">
    <location>
        <begin position="66"/>
        <end position="81"/>
    </location>
</feature>
<evidence type="ECO:0000256" key="1">
    <source>
        <dbReference type="SAM" id="MobiDB-lite"/>
    </source>
</evidence>
<protein>
    <submittedName>
        <fullName evidence="2">Uncharacterized protein</fullName>
    </submittedName>
</protein>
<gene>
    <name evidence="2" type="ORF">E2C01_055840</name>
</gene>
<dbReference type="EMBL" id="VSRR010018901">
    <property type="protein sequence ID" value="MPC61764.1"/>
    <property type="molecule type" value="Genomic_DNA"/>
</dbReference>
<dbReference type="Proteomes" id="UP000324222">
    <property type="component" value="Unassembled WGS sequence"/>
</dbReference>